<evidence type="ECO:0000313" key="2">
    <source>
        <dbReference type="EMBL" id="QHU18770.1"/>
    </source>
</evidence>
<sequence>MLHNFIKNATTYDIQHKHWGLDLITSYEIIQSFSKRGNGEIAVYFLLYECPSRQRTVRPNRMGAYALDTLQSGTQERIPRKQIVERMFLWAVFIFILFFVLFIFYFVIGLGPIFMCSHKNTTLFWGFQNVAVFIGVNQSSEICCSNTYITKTGQEFPPIFYR</sequence>
<keyword evidence="1" id="KW-0472">Membrane</keyword>
<keyword evidence="1" id="KW-0812">Transmembrane</keyword>
<organism evidence="2">
    <name type="scientific">viral metagenome</name>
    <dbReference type="NCBI Taxonomy" id="1070528"/>
    <lineage>
        <taxon>unclassified sequences</taxon>
        <taxon>metagenomes</taxon>
        <taxon>organismal metagenomes</taxon>
    </lineage>
</organism>
<proteinExistence type="predicted"/>
<evidence type="ECO:0000256" key="1">
    <source>
        <dbReference type="SAM" id="Phobius"/>
    </source>
</evidence>
<name>A0A6C0KPY9_9ZZZZ</name>
<keyword evidence="1" id="KW-1133">Transmembrane helix</keyword>
<accession>A0A6C0KPY9</accession>
<protein>
    <submittedName>
        <fullName evidence="2">Uncharacterized protein</fullName>
    </submittedName>
</protein>
<dbReference type="AlphaFoldDB" id="A0A6C0KPY9"/>
<reference evidence="2" key="1">
    <citation type="journal article" date="2020" name="Nature">
        <title>Giant virus diversity and host interactions through global metagenomics.</title>
        <authorList>
            <person name="Schulz F."/>
            <person name="Roux S."/>
            <person name="Paez-Espino D."/>
            <person name="Jungbluth S."/>
            <person name="Walsh D.A."/>
            <person name="Denef V.J."/>
            <person name="McMahon K.D."/>
            <person name="Konstantinidis K.T."/>
            <person name="Eloe-Fadrosh E.A."/>
            <person name="Kyrpides N.C."/>
            <person name="Woyke T."/>
        </authorList>
    </citation>
    <scope>NUCLEOTIDE SEQUENCE</scope>
    <source>
        <strain evidence="2">GVMAG-S-3300013006-158</strain>
    </source>
</reference>
<dbReference type="EMBL" id="MN740937">
    <property type="protein sequence ID" value="QHU18770.1"/>
    <property type="molecule type" value="Genomic_DNA"/>
</dbReference>
<feature type="transmembrane region" description="Helical" evidence="1">
    <location>
        <begin position="87"/>
        <end position="108"/>
    </location>
</feature>